<geneLocation type="plasmid" evidence="1 3">
    <name>PHS1</name>
</geneLocation>
<dbReference type="KEGG" id="hsl:OE_7145R"/>
<dbReference type="EMBL" id="AM774417">
    <property type="protein sequence ID" value="CAP15367.2"/>
    <property type="molecule type" value="Genomic_DNA"/>
</dbReference>
<gene>
    <name evidence="2" type="ordered locus">OE_6265R</name>
    <name evidence="1" type="ordered locus">OE_7145R</name>
</gene>
<keyword evidence="1" id="KW-0614">Plasmid</keyword>
<protein>
    <submittedName>
        <fullName evidence="1">HTH domain protein</fullName>
    </submittedName>
</protein>
<dbReference type="Proteomes" id="UP000001321">
    <property type="component" value="Plasmid PHS2"/>
</dbReference>
<organism evidence="1 3">
    <name type="scientific">Halobacterium salinarum (strain ATCC 29341 / DSM 671 / R1)</name>
    <dbReference type="NCBI Taxonomy" id="478009"/>
    <lineage>
        <taxon>Archaea</taxon>
        <taxon>Methanobacteriati</taxon>
        <taxon>Methanobacteriota</taxon>
        <taxon>Stenosarchaea group</taxon>
        <taxon>Halobacteria</taxon>
        <taxon>Halobacteriales</taxon>
        <taxon>Halobacteriaceae</taxon>
        <taxon>Halobacterium</taxon>
        <taxon>Halobacterium salinarum NRC-34001</taxon>
    </lineage>
</organism>
<dbReference type="Proteomes" id="UP000001321">
    <property type="component" value="Plasmid PHS1"/>
</dbReference>
<dbReference type="InterPro" id="IPR036390">
    <property type="entry name" value="WH_DNA-bd_sf"/>
</dbReference>
<dbReference type="EnsemblBacteria" id="CAP15367">
    <property type="protein sequence ID" value="CAP15367"/>
    <property type="gene ID" value="OE_6265R"/>
</dbReference>
<evidence type="ECO:0000313" key="3">
    <source>
        <dbReference type="Proteomes" id="UP000001321"/>
    </source>
</evidence>
<dbReference type="SUPFAM" id="SSF46785">
    <property type="entry name" value="Winged helix' DNA-binding domain"/>
    <property type="match status" value="1"/>
</dbReference>
<dbReference type="EnsemblBacteria" id="CAP15127">
    <property type="protein sequence ID" value="CAP15127"/>
    <property type="gene ID" value="OE_7145R"/>
</dbReference>
<dbReference type="EMBL" id="AM774416">
    <property type="protein sequence ID" value="CAP15127.2"/>
    <property type="molecule type" value="Genomic_DNA"/>
</dbReference>
<dbReference type="AlphaFoldDB" id="B0R8U1"/>
<proteinExistence type="predicted"/>
<dbReference type="HOGENOM" id="CLU_183477_0_0_2"/>
<reference evidence="1 3" key="1">
    <citation type="journal article" date="2008" name="Genomics">
        <title>Evolution in the laboratory: the genome of Halobacterium salinarum strain R1 compared to that of strain NRC-1.</title>
        <authorList>
            <person name="Pfeiffer F."/>
            <person name="Schuster S.C."/>
            <person name="Broicher A."/>
            <person name="Falb M."/>
            <person name="Palm P."/>
            <person name="Rodewald K."/>
            <person name="Ruepp A."/>
            <person name="Soppa J."/>
            <person name="Tittor J."/>
            <person name="Oesterhelt D."/>
        </authorList>
    </citation>
    <scope>NUCLEOTIDE SEQUENCE [LARGE SCALE GENOMIC DNA]</scope>
    <source>
        <strain evidence="3">ATCC 29341 / DSM 671 / R1</strain>
        <strain evidence="1">DSM 671</strain>
        <plasmid evidence="1">PHS1</plasmid>
        <plasmid evidence="2">PHS2</plasmid>
        <plasmid evidence="3">Plasmid PHS1</plasmid>
        <plasmid evidence="3">Plasmid PHS2</plasmid>
    </source>
</reference>
<accession>B0R8U1</accession>
<dbReference type="InterPro" id="IPR036388">
    <property type="entry name" value="WH-like_DNA-bd_sf"/>
</dbReference>
<sequence length="69" mass="7919">MSELTRETEREILEILIAESPLGVMEIAKTAERHPITVDQTCARLHEKGYIHSRGRGRYEVTENGVRQI</sequence>
<evidence type="ECO:0000313" key="2">
    <source>
        <dbReference type="EMBL" id="CAP15367.2"/>
    </source>
</evidence>
<geneLocation type="plasmid" evidence="2 3">
    <name>PHS2</name>
</geneLocation>
<evidence type="ECO:0000313" key="1">
    <source>
        <dbReference type="EMBL" id="CAP15127.2"/>
    </source>
</evidence>
<dbReference type="Gene3D" id="1.10.10.10">
    <property type="entry name" value="Winged helix-like DNA-binding domain superfamily/Winged helix DNA-binding domain"/>
    <property type="match status" value="1"/>
</dbReference>
<dbReference type="KEGG" id="hsl:OE_6265R"/>
<name>B0R8U1_HALS3</name>